<dbReference type="eggNOG" id="ENOG502RS92">
    <property type="taxonomic scope" value="Eukaryota"/>
</dbReference>
<dbReference type="HOGENOM" id="CLU_037975_1_0_1"/>
<dbReference type="AlphaFoldDB" id="C7ZFG0"/>
<dbReference type="InterPro" id="IPR057684">
    <property type="entry name" value="DUF7924"/>
</dbReference>
<dbReference type="STRING" id="660122.C7ZFG0"/>
<feature type="non-terminal residue" evidence="3">
    <location>
        <position position="346"/>
    </location>
</feature>
<reference evidence="3 4" key="1">
    <citation type="journal article" date="2009" name="PLoS Genet.">
        <title>The genome of Nectria haematococca: contribution of supernumerary chromosomes to gene expansion.</title>
        <authorList>
            <person name="Coleman J.J."/>
            <person name="Rounsley S.D."/>
            <person name="Rodriguez-Carres M."/>
            <person name="Kuo A."/>
            <person name="Wasmann C.C."/>
            <person name="Grimwood J."/>
            <person name="Schmutz J."/>
            <person name="Taga M."/>
            <person name="White G.J."/>
            <person name="Zhou S."/>
            <person name="Schwartz D.C."/>
            <person name="Freitag M."/>
            <person name="Ma L.J."/>
            <person name="Danchin E.G."/>
            <person name="Henrissat B."/>
            <person name="Coutinho P.M."/>
            <person name="Nelson D.R."/>
            <person name="Straney D."/>
            <person name="Napoli C.A."/>
            <person name="Barker B.M."/>
            <person name="Gribskov M."/>
            <person name="Rep M."/>
            <person name="Kroken S."/>
            <person name="Molnar I."/>
            <person name="Rensing C."/>
            <person name="Kennell J.C."/>
            <person name="Zamora J."/>
            <person name="Farman M.L."/>
            <person name="Selker E.U."/>
            <person name="Salamov A."/>
            <person name="Shapiro H."/>
            <person name="Pangilinan J."/>
            <person name="Lindquist E."/>
            <person name="Lamers C."/>
            <person name="Grigoriev I.V."/>
            <person name="Geiser D.M."/>
            <person name="Covert S.F."/>
            <person name="Temporini E."/>
            <person name="Vanetten H.D."/>
        </authorList>
    </citation>
    <scope>NUCLEOTIDE SEQUENCE [LARGE SCALE GENOMIC DNA]</scope>
    <source>
        <strain evidence="4">ATCC MYA-4622 / CBS 123669 / FGSC 9596 / NRRL 45880 / 77-13-4</strain>
    </source>
</reference>
<dbReference type="VEuPathDB" id="FungiDB:NECHADRAFT_37259"/>
<name>C7ZFG0_FUSV7</name>
<dbReference type="OMA" id="DESHAKN"/>
<proteinExistence type="predicted"/>
<keyword evidence="4" id="KW-1185">Reference proteome</keyword>
<gene>
    <name evidence="3" type="ORF">NECHADRAFT_37259</name>
</gene>
<dbReference type="KEGG" id="nhe:NECHADRAFT_37259"/>
<evidence type="ECO:0000313" key="3">
    <source>
        <dbReference type="EMBL" id="EEU37332.1"/>
    </source>
</evidence>
<evidence type="ECO:0000313" key="4">
    <source>
        <dbReference type="Proteomes" id="UP000005206"/>
    </source>
</evidence>
<feature type="non-terminal residue" evidence="3">
    <location>
        <position position="1"/>
    </location>
</feature>
<dbReference type="RefSeq" id="XP_003043045.1">
    <property type="nucleotide sequence ID" value="XM_003042999.1"/>
</dbReference>
<feature type="compositionally biased region" description="Low complexity" evidence="1">
    <location>
        <begin position="299"/>
        <end position="308"/>
    </location>
</feature>
<feature type="region of interest" description="Disordered" evidence="1">
    <location>
        <begin position="262"/>
        <end position="311"/>
    </location>
</feature>
<dbReference type="Pfam" id="PF25545">
    <property type="entry name" value="DUF7924"/>
    <property type="match status" value="1"/>
</dbReference>
<feature type="domain" description="DUF7924" evidence="2">
    <location>
        <begin position="70"/>
        <end position="200"/>
    </location>
</feature>
<dbReference type="GeneID" id="9664999"/>
<dbReference type="InParanoid" id="C7ZFG0"/>
<evidence type="ECO:0000256" key="1">
    <source>
        <dbReference type="SAM" id="MobiDB-lite"/>
    </source>
</evidence>
<accession>C7ZFG0</accession>
<organism evidence="3 4">
    <name type="scientific">Fusarium vanettenii (strain ATCC MYA-4622 / CBS 123669 / FGSC 9596 / NRRL 45880 / 77-13-4)</name>
    <name type="common">Fusarium solani subsp. pisi</name>
    <dbReference type="NCBI Taxonomy" id="660122"/>
    <lineage>
        <taxon>Eukaryota</taxon>
        <taxon>Fungi</taxon>
        <taxon>Dikarya</taxon>
        <taxon>Ascomycota</taxon>
        <taxon>Pezizomycotina</taxon>
        <taxon>Sordariomycetes</taxon>
        <taxon>Hypocreomycetidae</taxon>
        <taxon>Hypocreales</taxon>
        <taxon>Nectriaceae</taxon>
        <taxon>Fusarium</taxon>
        <taxon>Fusarium solani species complex</taxon>
        <taxon>Fusarium vanettenii</taxon>
    </lineage>
</organism>
<dbReference type="OrthoDB" id="5424149at2759"/>
<sequence length="346" mass="39416">SAIDTEELGPIRQDGQEENFRPHRRLQNEATMVVKTSGRLLQEYPKGYDQAFNQAFTGLPKDVGFNNGLSIPQPDFVEGLEMEKYLPFPVDKRTCGAVLYKDDPHSLILPHIAGEWKGSGKDMEVARMQAAYDGAALVYARNQALDAAKEPYLAGHAKVTTFTTDGRNLNLFAHYAAKTEGGTPEYHQYPIKSLNLVDSHQGYKEGRKQLRNAQDLAREESYALRDELKDYWRQPRDSLHPIAEGVPPLSVPDLEPLDTTHVFEDEDDYEVVKPRPVYQPTPPTSSRPKHDQKRKAQISQESSSVSSRYRSKLRSYWKKDVMSGRHYHKHSDGTVSWLDDEEDERD</sequence>
<dbReference type="Proteomes" id="UP000005206">
    <property type="component" value="Chromosome 3"/>
</dbReference>
<protein>
    <recommendedName>
        <fullName evidence="2">DUF7924 domain-containing protein</fullName>
    </recommendedName>
</protein>
<dbReference type="EMBL" id="GG698923">
    <property type="protein sequence ID" value="EEU37332.1"/>
    <property type="molecule type" value="Genomic_DNA"/>
</dbReference>
<feature type="region of interest" description="Disordered" evidence="1">
    <location>
        <begin position="1"/>
        <end position="21"/>
    </location>
</feature>
<evidence type="ECO:0000259" key="2">
    <source>
        <dbReference type="Pfam" id="PF25545"/>
    </source>
</evidence>
<feature type="region of interest" description="Disordered" evidence="1">
    <location>
        <begin position="324"/>
        <end position="346"/>
    </location>
</feature>